<dbReference type="RefSeq" id="WP_136137530.1">
    <property type="nucleotide sequence ID" value="NZ_SDGV01000022.1"/>
</dbReference>
<comment type="caution">
    <text evidence="2">The sequence shown here is derived from an EMBL/GenBank/DDBJ whole genome shotgun (WGS) entry which is preliminary data.</text>
</comment>
<dbReference type="OrthoDB" id="9802554at2"/>
<organism evidence="2 3">
    <name type="scientific">Vagococcus silagei</name>
    <dbReference type="NCBI Taxonomy" id="2508885"/>
    <lineage>
        <taxon>Bacteria</taxon>
        <taxon>Bacillati</taxon>
        <taxon>Bacillota</taxon>
        <taxon>Bacilli</taxon>
        <taxon>Lactobacillales</taxon>
        <taxon>Enterococcaceae</taxon>
        <taxon>Vagococcus</taxon>
    </lineage>
</organism>
<dbReference type="AlphaFoldDB" id="A0A4S3B431"/>
<keyword evidence="3" id="KW-1185">Reference proteome</keyword>
<keyword evidence="2" id="KW-0436">Ligase</keyword>
<proteinExistence type="predicted"/>
<dbReference type="SUPFAM" id="SSF102645">
    <property type="entry name" value="CoaB-like"/>
    <property type="match status" value="1"/>
</dbReference>
<gene>
    <name evidence="2" type="ORF">ESZ54_09965</name>
</gene>
<evidence type="ECO:0000313" key="2">
    <source>
        <dbReference type="EMBL" id="THB60540.1"/>
    </source>
</evidence>
<dbReference type="GO" id="GO:0016874">
    <property type="term" value="F:ligase activity"/>
    <property type="evidence" value="ECO:0007669"/>
    <property type="project" value="UniProtKB-KW"/>
</dbReference>
<evidence type="ECO:0000313" key="3">
    <source>
        <dbReference type="Proteomes" id="UP000310506"/>
    </source>
</evidence>
<reference evidence="2 3" key="1">
    <citation type="submission" date="2019-01" db="EMBL/GenBank/DDBJ databases">
        <title>Vagococcus silagei sp. nov. isolated from brewer's grain.</title>
        <authorList>
            <person name="Guu J.-R."/>
        </authorList>
    </citation>
    <scope>NUCLEOTIDE SEQUENCE [LARGE SCALE GENOMIC DNA]</scope>
    <source>
        <strain evidence="2 3">2B-2</strain>
    </source>
</reference>
<dbReference type="InterPro" id="IPR035929">
    <property type="entry name" value="CoaB-like_sf"/>
</dbReference>
<feature type="domain" description="DNA/pantothenate metabolism flavoprotein C-terminal" evidence="1">
    <location>
        <begin position="141"/>
        <end position="242"/>
    </location>
</feature>
<name>A0A4S3B431_9ENTE</name>
<dbReference type="Pfam" id="PF04127">
    <property type="entry name" value="DFP"/>
    <property type="match status" value="2"/>
</dbReference>
<protein>
    <submittedName>
        <fullName evidence="2">Phosphopantothenate--cysteine ligase</fullName>
    </submittedName>
</protein>
<dbReference type="GO" id="GO:0015937">
    <property type="term" value="P:coenzyme A biosynthetic process"/>
    <property type="evidence" value="ECO:0007669"/>
    <property type="project" value="UniProtKB-ARBA"/>
</dbReference>
<dbReference type="InterPro" id="IPR007085">
    <property type="entry name" value="DNA/pantothenate-metab_flavo_C"/>
</dbReference>
<evidence type="ECO:0000259" key="1">
    <source>
        <dbReference type="Pfam" id="PF04127"/>
    </source>
</evidence>
<accession>A0A4S3B431</accession>
<dbReference type="EMBL" id="SDGV01000022">
    <property type="protein sequence ID" value="THB60540.1"/>
    <property type="molecule type" value="Genomic_DNA"/>
</dbReference>
<dbReference type="Proteomes" id="UP000310506">
    <property type="component" value="Unassembled WGS sequence"/>
</dbReference>
<dbReference type="Gene3D" id="3.40.50.10300">
    <property type="entry name" value="CoaB-like"/>
    <property type="match status" value="1"/>
</dbReference>
<sequence>MHILITAGGTDEKIDDVRKITNQATGRLGKVIAERLQHEQVTIHYVYGPNAVLPKSPANGTLLFYPIQSVNDLYHQMEQLLTTKKIDYVIHSMAVSDYYVKNSIASEQLAHMIATQIDHHAVESLEQQIDTILKTNHFYPEQTDKKLSSDTEQLFIRLNKAPKVIQSIKKWQPATTLIGFKLLVGVSEEHLTQVALQSIQKNQADLILANDLEKINDTEHHAILVDPTGIIERFETRQDIASGLQSLIHANLA</sequence>
<feature type="domain" description="DNA/pantothenate metabolism flavoprotein C-terminal" evidence="1">
    <location>
        <begin position="2"/>
        <end position="103"/>
    </location>
</feature>